<keyword evidence="2" id="KW-1185">Reference proteome</keyword>
<evidence type="ECO:0000313" key="1">
    <source>
        <dbReference type="EMBL" id="OLV19617.1"/>
    </source>
</evidence>
<name>A0A1U7P361_9DEIO</name>
<dbReference type="STRING" id="249408.BOO71_0002224"/>
<proteinExistence type="predicted"/>
<protein>
    <submittedName>
        <fullName evidence="1">Uncharacterized protein</fullName>
    </submittedName>
</protein>
<dbReference type="AlphaFoldDB" id="A0A1U7P361"/>
<dbReference type="Proteomes" id="UP000186607">
    <property type="component" value="Unassembled WGS sequence"/>
</dbReference>
<organism evidence="1 2">
    <name type="scientific">Deinococcus marmoris</name>
    <dbReference type="NCBI Taxonomy" id="249408"/>
    <lineage>
        <taxon>Bacteria</taxon>
        <taxon>Thermotogati</taxon>
        <taxon>Deinococcota</taxon>
        <taxon>Deinococci</taxon>
        <taxon>Deinococcales</taxon>
        <taxon>Deinococcaceae</taxon>
        <taxon>Deinococcus</taxon>
    </lineage>
</organism>
<gene>
    <name evidence="1" type="ORF">BOO71_0002224</name>
</gene>
<accession>A0A1U7P361</accession>
<comment type="caution">
    <text evidence="1">The sequence shown here is derived from an EMBL/GenBank/DDBJ whole genome shotgun (WGS) entry which is preliminary data.</text>
</comment>
<dbReference type="EMBL" id="MSTI01000027">
    <property type="protein sequence ID" value="OLV19617.1"/>
    <property type="molecule type" value="Genomic_DNA"/>
</dbReference>
<evidence type="ECO:0000313" key="2">
    <source>
        <dbReference type="Proteomes" id="UP000186607"/>
    </source>
</evidence>
<sequence length="85" mass="9081">MFQPLLILGVPVGHEVDPQAWGALQRYAADKYGAGVVLNVGGTPDATARPQLLGNWPGCTDDALADLAPHVKPVFFNLDWLEDVA</sequence>
<reference evidence="1 2" key="1">
    <citation type="submission" date="2017-01" db="EMBL/GenBank/DDBJ databases">
        <title>Genome Analysis of Deinococcus marmoris KOPRI26562.</title>
        <authorList>
            <person name="Kim J.H."/>
            <person name="Oh H.-M."/>
        </authorList>
    </citation>
    <scope>NUCLEOTIDE SEQUENCE [LARGE SCALE GENOMIC DNA]</scope>
    <source>
        <strain evidence="1 2">KOPRI26562</strain>
    </source>
</reference>